<feature type="transmembrane region" description="Helical" evidence="1">
    <location>
        <begin position="110"/>
        <end position="134"/>
    </location>
</feature>
<protein>
    <submittedName>
        <fullName evidence="2">ABC transporter permease protein</fullName>
    </submittedName>
</protein>
<feature type="transmembrane region" description="Helical" evidence="1">
    <location>
        <begin position="146"/>
        <end position="175"/>
    </location>
</feature>
<keyword evidence="1" id="KW-0472">Membrane</keyword>
<dbReference type="PANTHER" id="PTHR36833">
    <property type="entry name" value="SLR0610 PROTEIN-RELATED"/>
    <property type="match status" value="1"/>
</dbReference>
<proteinExistence type="predicted"/>
<dbReference type="HOGENOM" id="CLU_071040_0_0_0"/>
<organism evidence="2 3">
    <name type="scientific">Thermus scotoductus (strain ATCC 700910 / SA-01)</name>
    <dbReference type="NCBI Taxonomy" id="743525"/>
    <lineage>
        <taxon>Bacteria</taxon>
        <taxon>Thermotogati</taxon>
        <taxon>Deinococcota</taxon>
        <taxon>Deinococci</taxon>
        <taxon>Thermales</taxon>
        <taxon>Thermaceae</taxon>
        <taxon>Thermus</taxon>
    </lineage>
</organism>
<dbReference type="PANTHER" id="PTHR36833:SF2">
    <property type="entry name" value="SLR0610 PROTEIN"/>
    <property type="match status" value="1"/>
</dbReference>
<keyword evidence="1" id="KW-0812">Transmembrane</keyword>
<evidence type="ECO:0000313" key="2">
    <source>
        <dbReference type="EMBL" id="ADW21473.1"/>
    </source>
</evidence>
<dbReference type="InterPro" id="IPR010390">
    <property type="entry name" value="ABC-2_transporter-like"/>
</dbReference>
<dbReference type="RefSeq" id="WP_015716751.1">
    <property type="nucleotide sequence ID" value="NC_014974.1"/>
</dbReference>
<feature type="transmembrane region" description="Helical" evidence="1">
    <location>
        <begin position="64"/>
        <end position="83"/>
    </location>
</feature>
<evidence type="ECO:0000313" key="3">
    <source>
        <dbReference type="Proteomes" id="UP000008087"/>
    </source>
</evidence>
<evidence type="ECO:0000256" key="1">
    <source>
        <dbReference type="SAM" id="Phobius"/>
    </source>
</evidence>
<feature type="transmembrane region" description="Helical" evidence="1">
    <location>
        <begin position="29"/>
        <end position="52"/>
    </location>
</feature>
<dbReference type="eggNOG" id="COG3694">
    <property type="taxonomic scope" value="Bacteria"/>
</dbReference>
<dbReference type="Pfam" id="PF06182">
    <property type="entry name" value="ABC2_membrane_6"/>
    <property type="match status" value="1"/>
</dbReference>
<dbReference type="KEGG" id="tsc:TSC_c08470"/>
<dbReference type="AlphaFoldDB" id="E8PNJ8"/>
<reference evidence="2 3" key="2">
    <citation type="journal article" date="2011" name="BMC Genomics">
        <title>Sequence of the hyperplastic genome of the naturally competent Thermus scotoductus SA-01.</title>
        <authorList>
            <person name="Gounder K."/>
            <person name="Brzuszkiewicz E."/>
            <person name="Liesegang H."/>
            <person name="Wollherr A."/>
            <person name="Daniel R."/>
            <person name="Gottschalk G."/>
            <person name="Reva O."/>
            <person name="Kumwenda B."/>
            <person name="Srivastava M."/>
            <person name="Bricio C."/>
            <person name="Berenguer J."/>
            <person name="van Heerden E."/>
            <person name="Litthauer D."/>
        </authorList>
    </citation>
    <scope>NUCLEOTIDE SEQUENCE [LARGE SCALE GENOMIC DNA]</scope>
    <source>
        <strain evidence="3">ATCC 700910 / SA-01</strain>
    </source>
</reference>
<feature type="transmembrane region" description="Helical" evidence="1">
    <location>
        <begin position="230"/>
        <end position="253"/>
    </location>
</feature>
<name>E8PNJ8_THESS</name>
<accession>E8PNJ8</accession>
<reference evidence="3" key="1">
    <citation type="submission" date="2010-03" db="EMBL/GenBank/DDBJ databases">
        <title>The genome sequence of Thermus scotoductus SA-01.</title>
        <authorList>
            <person name="Gounder K."/>
            <person name="Liesegang H."/>
            <person name="Brzuszkiewicz E."/>
            <person name="Wollherr A."/>
            <person name="Daniel R."/>
            <person name="Gottschalk G."/>
            <person name="van Heerden E."/>
            <person name="Litthauer D."/>
        </authorList>
    </citation>
    <scope>NUCLEOTIDE SEQUENCE [LARGE SCALE GENOMIC DNA]</scope>
    <source>
        <strain evidence="3">ATCC 700910 / SA-01</strain>
    </source>
</reference>
<dbReference type="Proteomes" id="UP000008087">
    <property type="component" value="Chromosome"/>
</dbReference>
<dbReference type="STRING" id="743525.TSC_c08470"/>
<feature type="transmembrane region" description="Helical" evidence="1">
    <location>
        <begin position="195"/>
        <end position="218"/>
    </location>
</feature>
<keyword evidence="1" id="KW-1133">Transmembrane helix</keyword>
<sequence length="261" mass="28936">MFPVRYLRVFLLFLRLSLAAEMEYRLNFLLGLLSSALTLLGALFGLVLLYQGGYRPGGWAWEEALLVLAAFTLLQGLGSTLLAPNLNKIVEHVQQGTLDFVLLKPLDSQFWLSLRVFSPWGLGDFLLGLGLLFYAGMRLGLGPWDYLAFAGYWVLGALMLYSLWFLLATTSIWFVKIYNVTEVLRGLLEAGRFPVGAYPALYRVFFTFVVPVAFLTTVPAEAALKRGEAPLLLAGGLALLLFLLARGFFLLALRSYTSASS</sequence>
<dbReference type="EMBL" id="CP001962">
    <property type="protein sequence ID" value="ADW21473.1"/>
    <property type="molecule type" value="Genomic_DNA"/>
</dbReference>
<gene>
    <name evidence="2" type="ordered locus">TSC_c08470</name>
</gene>